<dbReference type="AlphaFoldDB" id="A0A0A0DAF3"/>
<accession>A0A0A0DAF3</accession>
<name>A0A0A0DAF3_9PROT</name>
<gene>
    <name evidence="1" type="ORF">P409_02965</name>
</gene>
<evidence type="ECO:0000313" key="1">
    <source>
        <dbReference type="EMBL" id="KGM35701.1"/>
    </source>
</evidence>
<dbReference type="RefSeq" id="WP_034831570.1">
    <property type="nucleotide sequence ID" value="NZ_JANX01000015.1"/>
</dbReference>
<dbReference type="Proteomes" id="UP000029995">
    <property type="component" value="Unassembled WGS sequence"/>
</dbReference>
<dbReference type="EMBL" id="JANX01000015">
    <property type="protein sequence ID" value="KGM35701.1"/>
    <property type="molecule type" value="Genomic_DNA"/>
</dbReference>
<evidence type="ECO:0000313" key="2">
    <source>
        <dbReference type="Proteomes" id="UP000029995"/>
    </source>
</evidence>
<organism evidence="1 2">
    <name type="scientific">Inquilinus limosus MP06</name>
    <dbReference type="NCBI Taxonomy" id="1398085"/>
    <lineage>
        <taxon>Bacteria</taxon>
        <taxon>Pseudomonadati</taxon>
        <taxon>Pseudomonadota</taxon>
        <taxon>Alphaproteobacteria</taxon>
        <taxon>Rhodospirillales</taxon>
        <taxon>Rhodospirillaceae</taxon>
        <taxon>Inquilinus</taxon>
    </lineage>
</organism>
<sequence>MFNWILANWDGILATATAVVTAASMIAALTPTPADDSAVAILRKVIDFLALNIGHAKKP</sequence>
<protein>
    <submittedName>
        <fullName evidence="1">Uncharacterized protein</fullName>
    </submittedName>
</protein>
<comment type="caution">
    <text evidence="1">The sequence shown here is derived from an EMBL/GenBank/DDBJ whole genome shotgun (WGS) entry which is preliminary data.</text>
</comment>
<reference evidence="1 2" key="1">
    <citation type="submission" date="2014-01" db="EMBL/GenBank/DDBJ databases">
        <title>Genome sequence determination for a cystic fibrosis isolate, Inquilinus limosus.</title>
        <authorList>
            <person name="Pino M."/>
            <person name="Di Conza J."/>
            <person name="Gutkind G."/>
        </authorList>
    </citation>
    <scope>NUCLEOTIDE SEQUENCE [LARGE SCALE GENOMIC DNA]</scope>
    <source>
        <strain evidence="1 2">MP06</strain>
    </source>
</reference>
<proteinExistence type="predicted"/>